<name>A0A7M1KAT2_9PSED</name>
<gene>
    <name evidence="2" type="ORF">IMF22_17555</name>
</gene>
<feature type="compositionally biased region" description="Polar residues" evidence="1">
    <location>
        <begin position="63"/>
        <end position="82"/>
    </location>
</feature>
<evidence type="ECO:0000256" key="1">
    <source>
        <dbReference type="SAM" id="MobiDB-lite"/>
    </source>
</evidence>
<evidence type="ECO:0000313" key="3">
    <source>
        <dbReference type="Proteomes" id="UP000594923"/>
    </source>
</evidence>
<dbReference type="EMBL" id="CP063073">
    <property type="protein sequence ID" value="QOQ73317.1"/>
    <property type="molecule type" value="Genomic_DNA"/>
</dbReference>
<protein>
    <submittedName>
        <fullName evidence="2">Uncharacterized protein</fullName>
    </submittedName>
</protein>
<dbReference type="Proteomes" id="UP000594923">
    <property type="component" value="Chromosome"/>
</dbReference>
<proteinExistence type="predicted"/>
<sequence>MVSGIGGLGNMVGSLFGGMDQMPQAGGQQTQEKGIEELKKRLEQLLTSAEGGGAEQGGGAGGFSNSSKINMPEMNTSQVNFM</sequence>
<accession>A0A7M1KAT2</accession>
<feature type="compositionally biased region" description="Gly residues" evidence="1">
    <location>
        <begin position="50"/>
        <end position="62"/>
    </location>
</feature>
<reference evidence="2 3" key="1">
    <citation type="submission" date="2020-10" db="EMBL/GenBank/DDBJ databases">
        <title>High quality whole genome sequence of Pseudomonas poae PMA22.</title>
        <authorList>
            <person name="Hernandez J.G."/>
            <person name="Rodriguez P."/>
            <person name="Cuevas C."/>
            <person name="de la Calle F."/>
            <person name="Galan B."/>
            <person name="Garcia J.L."/>
        </authorList>
    </citation>
    <scope>NUCLEOTIDE SEQUENCE [LARGE SCALE GENOMIC DNA]</scope>
    <source>
        <strain evidence="2 3">PMA22</strain>
    </source>
</reference>
<feature type="region of interest" description="Disordered" evidence="1">
    <location>
        <begin position="49"/>
        <end position="82"/>
    </location>
</feature>
<organism evidence="2 3">
    <name type="scientific">Pseudomonas poae</name>
    <dbReference type="NCBI Taxonomy" id="200451"/>
    <lineage>
        <taxon>Bacteria</taxon>
        <taxon>Pseudomonadati</taxon>
        <taxon>Pseudomonadota</taxon>
        <taxon>Gammaproteobacteria</taxon>
        <taxon>Pseudomonadales</taxon>
        <taxon>Pseudomonadaceae</taxon>
        <taxon>Pseudomonas</taxon>
    </lineage>
</organism>
<dbReference type="RefSeq" id="WP_197624501.1">
    <property type="nucleotide sequence ID" value="NZ_CP063073.1"/>
</dbReference>
<dbReference type="AlphaFoldDB" id="A0A7M1KAT2"/>
<evidence type="ECO:0000313" key="2">
    <source>
        <dbReference type="EMBL" id="QOQ73317.1"/>
    </source>
</evidence>